<organism evidence="1 2">
    <name type="scientific">Oidiodendron maius (strain Zn)</name>
    <dbReference type="NCBI Taxonomy" id="913774"/>
    <lineage>
        <taxon>Eukaryota</taxon>
        <taxon>Fungi</taxon>
        <taxon>Dikarya</taxon>
        <taxon>Ascomycota</taxon>
        <taxon>Pezizomycotina</taxon>
        <taxon>Leotiomycetes</taxon>
        <taxon>Leotiomycetes incertae sedis</taxon>
        <taxon>Myxotrichaceae</taxon>
        <taxon>Oidiodendron</taxon>
    </lineage>
</organism>
<dbReference type="Proteomes" id="UP000054321">
    <property type="component" value="Unassembled WGS sequence"/>
</dbReference>
<evidence type="ECO:0000313" key="2">
    <source>
        <dbReference type="Proteomes" id="UP000054321"/>
    </source>
</evidence>
<dbReference type="PANTHER" id="PTHR33112">
    <property type="entry name" value="DOMAIN PROTEIN, PUTATIVE-RELATED"/>
    <property type="match status" value="1"/>
</dbReference>
<protein>
    <submittedName>
        <fullName evidence="1">Uncharacterized protein</fullName>
    </submittedName>
</protein>
<dbReference type="EMBL" id="KN832870">
    <property type="protein sequence ID" value="KIN06962.1"/>
    <property type="molecule type" value="Genomic_DNA"/>
</dbReference>
<proteinExistence type="predicted"/>
<dbReference type="HOGENOM" id="CLU_1086231_0_0_1"/>
<sequence length="256" mass="28593">MLRLWDELLGHYCQRDITKHSDRLPAISGVACAFGGTRVFGEYFGGIWSAWALQLFLWYIDSEELLKLEPPSEDESPLAPSWSWASVRGAWSYRRFPVDACVATFKHCNMEFAGPSSLGAMKKGIITVEGLVAKATIQYDPLPLERQHDPDFTYAERLKAQKVELVKDGEKVEMCQDFVLDAVRSLVNSGAVVICLGLQVNKYSAVQADEQNQPSVMQGLVLRIVKINLALFSRIGVFQSPMAWFEPGEKADIAIC</sequence>
<dbReference type="OrthoDB" id="5347061at2759"/>
<gene>
    <name evidence="1" type="ORF">OIDMADRAFT_46874</name>
</gene>
<evidence type="ECO:0000313" key="1">
    <source>
        <dbReference type="EMBL" id="KIN06962.1"/>
    </source>
</evidence>
<reference evidence="2" key="2">
    <citation type="submission" date="2015-01" db="EMBL/GenBank/DDBJ databases">
        <title>Evolutionary Origins and Diversification of the Mycorrhizal Mutualists.</title>
        <authorList>
            <consortium name="DOE Joint Genome Institute"/>
            <consortium name="Mycorrhizal Genomics Consortium"/>
            <person name="Kohler A."/>
            <person name="Kuo A."/>
            <person name="Nagy L.G."/>
            <person name="Floudas D."/>
            <person name="Copeland A."/>
            <person name="Barry K.W."/>
            <person name="Cichocki N."/>
            <person name="Veneault-Fourrey C."/>
            <person name="LaButti K."/>
            <person name="Lindquist E.A."/>
            <person name="Lipzen A."/>
            <person name="Lundell T."/>
            <person name="Morin E."/>
            <person name="Murat C."/>
            <person name="Riley R."/>
            <person name="Ohm R."/>
            <person name="Sun H."/>
            <person name="Tunlid A."/>
            <person name="Henrissat B."/>
            <person name="Grigoriev I.V."/>
            <person name="Hibbett D.S."/>
            <person name="Martin F."/>
        </authorList>
    </citation>
    <scope>NUCLEOTIDE SEQUENCE [LARGE SCALE GENOMIC DNA]</scope>
    <source>
        <strain evidence="2">Zn</strain>
    </source>
</reference>
<dbReference type="InParanoid" id="A0A0C3HXL2"/>
<name>A0A0C3HXL2_OIDMZ</name>
<dbReference type="PANTHER" id="PTHR33112:SF10">
    <property type="entry name" value="TOL"/>
    <property type="match status" value="1"/>
</dbReference>
<keyword evidence="2" id="KW-1185">Reference proteome</keyword>
<dbReference type="AlphaFoldDB" id="A0A0C3HXL2"/>
<reference evidence="1 2" key="1">
    <citation type="submission" date="2014-04" db="EMBL/GenBank/DDBJ databases">
        <authorList>
            <consortium name="DOE Joint Genome Institute"/>
            <person name="Kuo A."/>
            <person name="Martino E."/>
            <person name="Perotto S."/>
            <person name="Kohler A."/>
            <person name="Nagy L.G."/>
            <person name="Floudas D."/>
            <person name="Copeland A."/>
            <person name="Barry K.W."/>
            <person name="Cichocki N."/>
            <person name="Veneault-Fourrey C."/>
            <person name="LaButti K."/>
            <person name="Lindquist E.A."/>
            <person name="Lipzen A."/>
            <person name="Lundell T."/>
            <person name="Morin E."/>
            <person name="Murat C."/>
            <person name="Sun H."/>
            <person name="Tunlid A."/>
            <person name="Henrissat B."/>
            <person name="Grigoriev I.V."/>
            <person name="Hibbett D.S."/>
            <person name="Martin F."/>
            <person name="Nordberg H.P."/>
            <person name="Cantor M.N."/>
            <person name="Hua S.X."/>
        </authorList>
    </citation>
    <scope>NUCLEOTIDE SEQUENCE [LARGE SCALE GENOMIC DNA]</scope>
    <source>
        <strain evidence="1 2">Zn</strain>
    </source>
</reference>
<accession>A0A0C3HXL2</accession>